<dbReference type="EMBL" id="BJWH01000002">
    <property type="protein sequence ID" value="GEL97137.1"/>
    <property type="molecule type" value="Genomic_DNA"/>
</dbReference>
<dbReference type="InterPro" id="IPR000182">
    <property type="entry name" value="GNAT_dom"/>
</dbReference>
<dbReference type="PANTHER" id="PTHR43072">
    <property type="entry name" value="N-ACETYLTRANSFERASE"/>
    <property type="match status" value="1"/>
</dbReference>
<protein>
    <recommendedName>
        <fullName evidence="3">N-acetyltransferase domain-containing protein</fullName>
    </recommendedName>
</protein>
<dbReference type="Gene3D" id="3.40.630.30">
    <property type="match status" value="1"/>
</dbReference>
<dbReference type="CDD" id="cd04301">
    <property type="entry name" value="NAT_SF"/>
    <property type="match status" value="1"/>
</dbReference>
<evidence type="ECO:0000256" key="2">
    <source>
        <dbReference type="ARBA" id="ARBA00023315"/>
    </source>
</evidence>
<dbReference type="PANTHER" id="PTHR43072:SF23">
    <property type="entry name" value="UPF0039 PROTEIN C11D3.02C"/>
    <property type="match status" value="1"/>
</dbReference>
<dbReference type="Pfam" id="PF00583">
    <property type="entry name" value="Acetyltransf_1"/>
    <property type="match status" value="1"/>
</dbReference>
<dbReference type="RefSeq" id="WP_146844701.1">
    <property type="nucleotide sequence ID" value="NZ_BJWH01000002.1"/>
</dbReference>
<comment type="caution">
    <text evidence="4">The sequence shown here is derived from an EMBL/GenBank/DDBJ whole genome shotgun (WGS) entry which is preliminary data.</text>
</comment>
<dbReference type="GO" id="GO:0016747">
    <property type="term" value="F:acyltransferase activity, transferring groups other than amino-acyl groups"/>
    <property type="evidence" value="ECO:0007669"/>
    <property type="project" value="InterPro"/>
</dbReference>
<evidence type="ECO:0000313" key="4">
    <source>
        <dbReference type="EMBL" id="GEL97137.1"/>
    </source>
</evidence>
<keyword evidence="5" id="KW-1185">Reference proteome</keyword>
<sequence>MGDVLEVLPPGWRQDRMLLGDRHRWDTVDVLGDDDALVLLIGGPDRPSVLGRGDAAKVDRLVADAGLGPARWMSVPRGSQPQASTLAGLGLVPFSTWDWLSTDVVPPTVAGEDAVHALDRDRDADAIRACLAEANPGTSADPAGPDELGWWGVHVDGVLGGVVGVSERGGPGDACSWHVHGLGVRPRLRGTGTGTALTAAAVRAGLRSGAAWVSLGMYAENDGARRIYRRLGFRTDAELTSFSPPGTQRPPA</sequence>
<keyword evidence="1" id="KW-0808">Transferase</keyword>
<evidence type="ECO:0000256" key="1">
    <source>
        <dbReference type="ARBA" id="ARBA00022679"/>
    </source>
</evidence>
<evidence type="ECO:0000313" key="5">
    <source>
        <dbReference type="Proteomes" id="UP000321049"/>
    </source>
</evidence>
<keyword evidence="2" id="KW-0012">Acyltransferase</keyword>
<dbReference type="AlphaFoldDB" id="A0A511JGL2"/>
<reference evidence="4 5" key="1">
    <citation type="submission" date="2019-07" db="EMBL/GenBank/DDBJ databases">
        <title>Whole genome shotgun sequence of Cellulomonas terrae NBRC 100819.</title>
        <authorList>
            <person name="Hosoyama A."/>
            <person name="Uohara A."/>
            <person name="Ohji S."/>
            <person name="Ichikawa N."/>
        </authorList>
    </citation>
    <scope>NUCLEOTIDE SEQUENCE [LARGE SCALE GENOMIC DNA]</scope>
    <source>
        <strain evidence="4 5">NBRC 100819</strain>
    </source>
</reference>
<evidence type="ECO:0000259" key="3">
    <source>
        <dbReference type="PROSITE" id="PS51186"/>
    </source>
</evidence>
<gene>
    <name evidence="4" type="ORF">CTE05_06840</name>
</gene>
<accession>A0A511JGL2</accession>
<dbReference type="Proteomes" id="UP000321049">
    <property type="component" value="Unassembled WGS sequence"/>
</dbReference>
<dbReference type="PROSITE" id="PS51186">
    <property type="entry name" value="GNAT"/>
    <property type="match status" value="1"/>
</dbReference>
<proteinExistence type="predicted"/>
<dbReference type="InterPro" id="IPR016181">
    <property type="entry name" value="Acyl_CoA_acyltransferase"/>
</dbReference>
<name>A0A511JGL2_9CELL</name>
<dbReference type="SUPFAM" id="SSF55729">
    <property type="entry name" value="Acyl-CoA N-acyltransferases (Nat)"/>
    <property type="match status" value="1"/>
</dbReference>
<feature type="domain" description="N-acetyltransferase" evidence="3">
    <location>
        <begin position="102"/>
        <end position="252"/>
    </location>
</feature>
<organism evidence="4 5">
    <name type="scientific">Cellulomonas terrae</name>
    <dbReference type="NCBI Taxonomy" id="311234"/>
    <lineage>
        <taxon>Bacteria</taxon>
        <taxon>Bacillati</taxon>
        <taxon>Actinomycetota</taxon>
        <taxon>Actinomycetes</taxon>
        <taxon>Micrococcales</taxon>
        <taxon>Cellulomonadaceae</taxon>
        <taxon>Cellulomonas</taxon>
    </lineage>
</organism>
<dbReference type="OrthoDB" id="5143160at2"/>